<evidence type="ECO:0000313" key="2">
    <source>
        <dbReference type="EMBL" id="KKO98598.1"/>
    </source>
</evidence>
<dbReference type="OMA" id="GHIMSEP"/>
<dbReference type="Pfam" id="PF06985">
    <property type="entry name" value="HET"/>
    <property type="match status" value="1"/>
</dbReference>
<dbReference type="InterPro" id="IPR010730">
    <property type="entry name" value="HET"/>
</dbReference>
<feature type="domain" description="Heterokaryon incompatibility" evidence="1">
    <location>
        <begin position="79"/>
        <end position="224"/>
    </location>
</feature>
<reference evidence="3" key="1">
    <citation type="journal article" date="2015" name="Genome Announc.">
        <title>Draft whole-genome sequence of the biocontrol agent Trichoderma harzianum T6776.</title>
        <authorList>
            <person name="Baroncelli R."/>
            <person name="Piaggeschi G."/>
            <person name="Fiorini L."/>
            <person name="Bertolini E."/>
            <person name="Zapparata A."/>
            <person name="Pe M.E."/>
            <person name="Sarrocco S."/>
            <person name="Vannacci G."/>
        </authorList>
    </citation>
    <scope>NUCLEOTIDE SEQUENCE [LARGE SCALE GENOMIC DNA]</scope>
    <source>
        <strain evidence="3">T6776</strain>
    </source>
</reference>
<accession>A0A0F9ZZH4</accession>
<sequence length="644" mass="73539">MPDGSQDKETRGEWPMVDQLRLFDIGRMGDLVSEAGPRAYSYTPLPDRTIRVLTLYGGNPEDPLRGSLESVVVDDAGVYEPLSYVWGDGQLTHEIFLPTARLRLTASLYNALRRLRRRNGSRCVWADQICIDQLNKEERSQQVQFMNQIYRNGSHVQVWLGLDEQNLAKEAFDFVRRLAGLLVNNNKNDGLRIDDLFGQAVDYWMPLKHITALPWFRRGWIVQEIGTRAPATLHWGEAEMQWKTLHEVCEELAEYHHIRVKFKVATSTIKYLYRRFIEPEAPSRHDNRFSFIYELHRAGHLNITDHRDRVFAMLGHYSIRKGKNSKLKEMKADYMKSVEEVYIDVAVRALTGDNESLITLGAVQHMSLPSSAEASPTQGRKLPLPSWTPDWRARHGHIMSEPTSQHRACGSKKPDLHIDASIPEVLSIRGIRIDSIQNCSSPLEKGAFHERKTDQGNTRRVAIESLWMDICGNTNGFGLDDKYIDSKDSSFFAYVQTLSNGCMAIYWQDHATESYSAIRHEEWLGHSAAYLTSAVDKAIISPELHCLAEKGDALKWSRAATGASSNRRFARTTRGYYVMGPQVMEEGDIICVLFGGKMPFCLRPCLDSHRYLLVGECYIHGFMNGEVVEMLDERRLCDEMFEVV</sequence>
<evidence type="ECO:0000313" key="3">
    <source>
        <dbReference type="Proteomes" id="UP000034112"/>
    </source>
</evidence>
<evidence type="ECO:0000259" key="1">
    <source>
        <dbReference type="Pfam" id="PF06985"/>
    </source>
</evidence>
<proteinExistence type="predicted"/>
<name>A0A0F9ZZH4_TRIHA</name>
<dbReference type="PANTHER" id="PTHR24148:SF64">
    <property type="entry name" value="HETEROKARYON INCOMPATIBILITY DOMAIN-CONTAINING PROTEIN"/>
    <property type="match status" value="1"/>
</dbReference>
<protein>
    <recommendedName>
        <fullName evidence="1">Heterokaryon incompatibility domain-containing protein</fullName>
    </recommendedName>
</protein>
<dbReference type="OrthoDB" id="5571888at2759"/>
<dbReference type="Proteomes" id="UP000034112">
    <property type="component" value="Unassembled WGS sequence"/>
</dbReference>
<comment type="caution">
    <text evidence="2">The sequence shown here is derived from an EMBL/GenBank/DDBJ whole genome shotgun (WGS) entry which is preliminary data.</text>
</comment>
<dbReference type="InterPro" id="IPR052895">
    <property type="entry name" value="HetReg/Transcr_Mod"/>
</dbReference>
<dbReference type="AlphaFoldDB" id="A0A0F9ZZH4"/>
<dbReference type="Pfam" id="PF26639">
    <property type="entry name" value="Het-6_barrel"/>
    <property type="match status" value="1"/>
</dbReference>
<dbReference type="EMBL" id="JOKZ01000404">
    <property type="protein sequence ID" value="KKO98598.1"/>
    <property type="molecule type" value="Genomic_DNA"/>
</dbReference>
<organism evidence="2 3">
    <name type="scientific">Trichoderma harzianum</name>
    <name type="common">Hypocrea lixii</name>
    <dbReference type="NCBI Taxonomy" id="5544"/>
    <lineage>
        <taxon>Eukaryota</taxon>
        <taxon>Fungi</taxon>
        <taxon>Dikarya</taxon>
        <taxon>Ascomycota</taxon>
        <taxon>Pezizomycotina</taxon>
        <taxon>Sordariomycetes</taxon>
        <taxon>Hypocreomycetidae</taxon>
        <taxon>Hypocreales</taxon>
        <taxon>Hypocreaceae</taxon>
        <taxon>Trichoderma</taxon>
    </lineage>
</organism>
<gene>
    <name evidence="2" type="ORF">THAR02_09297</name>
</gene>
<dbReference type="PANTHER" id="PTHR24148">
    <property type="entry name" value="ANKYRIN REPEAT DOMAIN-CONTAINING PROTEIN 39 HOMOLOG-RELATED"/>
    <property type="match status" value="1"/>
</dbReference>